<keyword evidence="2" id="KW-1185">Reference proteome</keyword>
<reference evidence="1 2" key="1">
    <citation type="submission" date="2017-11" db="EMBL/GenBank/DDBJ databases">
        <title>Complete genome sequence of Streptomyces lavendulae subsp. lavendulae CCM 3239 (formerly 'Streptomyces aureofaciens CCM 3239'), the producer of the angucycline-type antibiotic auricin.</title>
        <authorList>
            <person name="Busche T."/>
            <person name="Novakova R."/>
            <person name="Al'Dilaimi A."/>
            <person name="Homerova D."/>
            <person name="Feckova L."/>
            <person name="Rezuchova B."/>
            <person name="Mingyar E."/>
            <person name="Csolleiova D."/>
            <person name="Bekeova C."/>
            <person name="Winkler A."/>
            <person name="Sevcikova B."/>
            <person name="Kalinowski J."/>
            <person name="Kormanec J."/>
            <person name="Ruckert C."/>
        </authorList>
    </citation>
    <scope>NUCLEOTIDE SEQUENCE [LARGE SCALE GENOMIC DNA]</scope>
    <source>
        <strain evidence="1 2">CCM 3239</strain>
    </source>
</reference>
<dbReference type="GeneID" id="49387149"/>
<accession>A0A2K8PMF0</accession>
<evidence type="ECO:0000313" key="2">
    <source>
        <dbReference type="Proteomes" id="UP000231791"/>
    </source>
</evidence>
<dbReference type="EMBL" id="CP024985">
    <property type="protein sequence ID" value="ATZ27932.1"/>
    <property type="molecule type" value="Genomic_DNA"/>
</dbReference>
<name>A0A2K8PMF0_STRLA</name>
<sequence>MVLAGTATRPHAANRRLPGGVRRRDLAPGAEVVGAWQLLTVWALLLVTRQSPGGSFAELGLTAVAAVAAGFLHGLLFVKPLAALGRWTARLSAWPEPVAVAVLVAALSVPPALLVHRWLGTRPEALPGFGHVWAWTALSAVLPLLAGAYLRTRPVAVRTLWARGAVAAGTVVGVVTLASLVVELPV</sequence>
<organism evidence="1 2">
    <name type="scientific">Streptomyces lavendulae subsp. lavendulae</name>
    <dbReference type="NCBI Taxonomy" id="58340"/>
    <lineage>
        <taxon>Bacteria</taxon>
        <taxon>Bacillati</taxon>
        <taxon>Actinomycetota</taxon>
        <taxon>Actinomycetes</taxon>
        <taxon>Kitasatosporales</taxon>
        <taxon>Streptomycetaceae</taxon>
        <taxon>Streptomyces</taxon>
    </lineage>
</organism>
<dbReference type="KEGG" id="slx:SLAV_30775"/>
<proteinExistence type="predicted"/>
<dbReference type="AlphaFoldDB" id="A0A2K8PMF0"/>
<evidence type="ECO:0000313" key="1">
    <source>
        <dbReference type="EMBL" id="ATZ27932.1"/>
    </source>
</evidence>
<gene>
    <name evidence="1" type="ORF">SLAV_30775</name>
</gene>
<protein>
    <submittedName>
        <fullName evidence="1">Uncharacterized protein</fullName>
    </submittedName>
</protein>
<dbReference type="RefSeq" id="WP_030240612.1">
    <property type="nucleotide sequence ID" value="NZ_CP024985.1"/>
</dbReference>
<dbReference type="OrthoDB" id="10012686at2"/>
<dbReference type="Proteomes" id="UP000231791">
    <property type="component" value="Chromosome"/>
</dbReference>